<dbReference type="OMA" id="DIEYHWF"/>
<dbReference type="AlphaFoldDB" id="A0A9P6Y000"/>
<feature type="region of interest" description="Disordered" evidence="1">
    <location>
        <begin position="98"/>
        <end position="143"/>
    </location>
</feature>
<name>A0A9P6Y000_RHIOR</name>
<dbReference type="EMBL" id="JAANIT010002533">
    <property type="protein sequence ID" value="KAG1536162.1"/>
    <property type="molecule type" value="Genomic_DNA"/>
</dbReference>
<accession>A0A9P6Y000</accession>
<evidence type="ECO:0000313" key="3">
    <source>
        <dbReference type="Proteomes" id="UP000717996"/>
    </source>
</evidence>
<comment type="caution">
    <text evidence="2">The sequence shown here is derived from an EMBL/GenBank/DDBJ whole genome shotgun (WGS) entry which is preliminary data.</text>
</comment>
<evidence type="ECO:0000313" key="2">
    <source>
        <dbReference type="EMBL" id="KAG1536162.1"/>
    </source>
</evidence>
<proteinExistence type="predicted"/>
<evidence type="ECO:0000256" key="1">
    <source>
        <dbReference type="SAM" id="MobiDB-lite"/>
    </source>
</evidence>
<dbReference type="Proteomes" id="UP000717996">
    <property type="component" value="Unassembled WGS sequence"/>
</dbReference>
<reference evidence="2" key="1">
    <citation type="journal article" date="2020" name="Microb. Genom.">
        <title>Genetic diversity of clinical and environmental Mucorales isolates obtained from an investigation of mucormycosis cases among solid organ transplant recipients.</title>
        <authorList>
            <person name="Nguyen M.H."/>
            <person name="Kaul D."/>
            <person name="Muto C."/>
            <person name="Cheng S.J."/>
            <person name="Richter R.A."/>
            <person name="Bruno V.M."/>
            <person name="Liu G."/>
            <person name="Beyhan S."/>
            <person name="Sundermann A.J."/>
            <person name="Mounaud S."/>
            <person name="Pasculle A.W."/>
            <person name="Nierman W.C."/>
            <person name="Driscoll E."/>
            <person name="Cumbie R."/>
            <person name="Clancy C.J."/>
            <person name="Dupont C.L."/>
        </authorList>
    </citation>
    <scope>NUCLEOTIDE SEQUENCE</scope>
    <source>
        <strain evidence="2">GL16</strain>
    </source>
</reference>
<protein>
    <submittedName>
        <fullName evidence="2">Uncharacterized protein</fullName>
    </submittedName>
</protein>
<sequence length="162" mass="18923">MSYQYQSYTTKSSSDGTRVTSVVIHEISEAEASEFPLEEKSHYEILNEDQLTEYDFLSLMDSEDDDDTESDSDIEQYWFPSLLKNSIIQFLEDDDLEELTDDDNKSEAIVEEDEEQEEDDELTEADVVISSSGKRSPQYKFRQRKKVKRPEQIPVEVYHIVL</sequence>
<feature type="compositionally biased region" description="Acidic residues" evidence="1">
    <location>
        <begin position="109"/>
        <end position="124"/>
    </location>
</feature>
<dbReference type="OrthoDB" id="2277229at2759"/>
<gene>
    <name evidence="2" type="ORF">G6F51_011120</name>
</gene>
<organism evidence="2 3">
    <name type="scientific">Rhizopus oryzae</name>
    <name type="common">Mucormycosis agent</name>
    <name type="synonym">Rhizopus arrhizus var. delemar</name>
    <dbReference type="NCBI Taxonomy" id="64495"/>
    <lineage>
        <taxon>Eukaryota</taxon>
        <taxon>Fungi</taxon>
        <taxon>Fungi incertae sedis</taxon>
        <taxon>Mucoromycota</taxon>
        <taxon>Mucoromycotina</taxon>
        <taxon>Mucoromycetes</taxon>
        <taxon>Mucorales</taxon>
        <taxon>Mucorineae</taxon>
        <taxon>Rhizopodaceae</taxon>
        <taxon>Rhizopus</taxon>
    </lineage>
</organism>